<keyword evidence="1" id="KW-0175">Coiled coil</keyword>
<sequence length="536" mass="64355">MSTRAESPRIALLEQLREELSRGRHLLRQERQQLESQYQEDLGALAIARQEAEDREYQASQERRRLVRLRQKFLARWKRHWELKRIETRQVQDTLTNEQISLQLEQQRLQEQKAQLENFSVSEKARIQKGWEDLSAEEQDWRLRWKLTETDLISRKAELEKYAYYLVELEQAWLKRKEEIQSQCLSKARELVSLDRRILALRNSVPAQPAALEYRTESTEARLSDSNSDPVPEKLVQLYRARESWRSEQIALLVDLEELGTQLQNREQELDQRERSIAQREASILETETELERRQAELEGREADFNNREKARHREKELLEDEIRLLHKNRKQIQLGLTKLVDVWTERQSTLLVQVRNEQGRCKAMLEDWTRKLEQVEQEQRQVRETALAQARQQVVLEQLRTKLVEESENPLVSKYRIERYERRLDRALRKATARLDGRHQEVLSMLQELREAEAGMEERYHYLLADAEKALTELAERELHRQEEGSQLEQLENDLEHHRNLCQQQEKTIQHLHQEIERISRLMYLNDNRRQNRAA</sequence>
<dbReference type="Proteomes" id="UP000676194">
    <property type="component" value="Chromosome"/>
</dbReference>
<organism evidence="2 3">
    <name type="scientific">Telmatocola sphagniphila</name>
    <dbReference type="NCBI Taxonomy" id="1123043"/>
    <lineage>
        <taxon>Bacteria</taxon>
        <taxon>Pseudomonadati</taxon>
        <taxon>Planctomycetota</taxon>
        <taxon>Planctomycetia</taxon>
        <taxon>Gemmatales</taxon>
        <taxon>Gemmataceae</taxon>
    </lineage>
</organism>
<feature type="coiled-coil region" evidence="1">
    <location>
        <begin position="475"/>
        <end position="523"/>
    </location>
</feature>
<protein>
    <submittedName>
        <fullName evidence="2">Uncharacterized protein</fullName>
    </submittedName>
</protein>
<dbReference type="EMBL" id="CP074694">
    <property type="protein sequence ID" value="QVL32487.1"/>
    <property type="molecule type" value="Genomic_DNA"/>
</dbReference>
<gene>
    <name evidence="2" type="ORF">KIH39_00800</name>
</gene>
<proteinExistence type="predicted"/>
<accession>A0A8E6B5X6</accession>
<evidence type="ECO:0000256" key="1">
    <source>
        <dbReference type="SAM" id="Coils"/>
    </source>
</evidence>
<feature type="coiled-coil region" evidence="1">
    <location>
        <begin position="359"/>
        <end position="386"/>
    </location>
</feature>
<feature type="coiled-coil region" evidence="1">
    <location>
        <begin position="95"/>
        <end position="122"/>
    </location>
</feature>
<name>A0A8E6B5X6_9BACT</name>
<reference evidence="2" key="1">
    <citation type="submission" date="2021-05" db="EMBL/GenBank/DDBJ databases">
        <title>Complete genome sequence of the cellulolytic planctomycete Telmatocola sphagniphila SP2T and characterization of the first cellulase from planctomycetes.</title>
        <authorList>
            <person name="Rakitin A.L."/>
            <person name="Beletsky A.V."/>
            <person name="Naumoff D.G."/>
            <person name="Kulichevskaya I.S."/>
            <person name="Mardanov A.V."/>
            <person name="Ravin N.V."/>
            <person name="Dedysh S.N."/>
        </authorList>
    </citation>
    <scope>NUCLEOTIDE SEQUENCE</scope>
    <source>
        <strain evidence="2">SP2T</strain>
    </source>
</reference>
<keyword evidence="3" id="KW-1185">Reference proteome</keyword>
<dbReference type="AlphaFoldDB" id="A0A8E6B5X6"/>
<dbReference type="KEGG" id="tsph:KIH39_00800"/>
<dbReference type="RefSeq" id="WP_213497379.1">
    <property type="nucleotide sequence ID" value="NZ_CP074694.1"/>
</dbReference>
<evidence type="ECO:0000313" key="3">
    <source>
        <dbReference type="Proteomes" id="UP000676194"/>
    </source>
</evidence>
<evidence type="ECO:0000313" key="2">
    <source>
        <dbReference type="EMBL" id="QVL32487.1"/>
    </source>
</evidence>